<dbReference type="STRING" id="1045774.SAMN05421872_10744"/>
<dbReference type="PROSITE" id="PS50850">
    <property type="entry name" value="MFS"/>
    <property type="match status" value="1"/>
</dbReference>
<dbReference type="OrthoDB" id="3865324at2"/>
<dbReference type="EMBL" id="FMZM01000007">
    <property type="protein sequence ID" value="SDD27075.1"/>
    <property type="molecule type" value="Genomic_DNA"/>
</dbReference>
<dbReference type="PANTHER" id="PTHR23517">
    <property type="entry name" value="RESISTANCE PROTEIN MDTM, PUTATIVE-RELATED-RELATED"/>
    <property type="match status" value="1"/>
</dbReference>
<evidence type="ECO:0000313" key="9">
    <source>
        <dbReference type="Proteomes" id="UP000199034"/>
    </source>
</evidence>
<dbReference type="RefSeq" id="WP_090856783.1">
    <property type="nucleotide sequence ID" value="NZ_FMZM01000007.1"/>
</dbReference>
<dbReference type="Gene3D" id="1.20.1250.20">
    <property type="entry name" value="MFS general substrate transporter like domains"/>
    <property type="match status" value="1"/>
</dbReference>
<keyword evidence="5" id="KW-1133">Transmembrane helix</keyword>
<dbReference type="SUPFAM" id="SSF103473">
    <property type="entry name" value="MFS general substrate transporter"/>
    <property type="match status" value="1"/>
</dbReference>
<protein>
    <submittedName>
        <fullName evidence="8">Major Facilitator Superfamily protein</fullName>
    </submittedName>
</protein>
<dbReference type="GO" id="GO:0022857">
    <property type="term" value="F:transmembrane transporter activity"/>
    <property type="evidence" value="ECO:0007669"/>
    <property type="project" value="InterPro"/>
</dbReference>
<evidence type="ECO:0000313" key="8">
    <source>
        <dbReference type="EMBL" id="SDD27075.1"/>
    </source>
</evidence>
<organism evidence="8 9">
    <name type="scientific">Nocardioides lianchengensis</name>
    <dbReference type="NCBI Taxonomy" id="1045774"/>
    <lineage>
        <taxon>Bacteria</taxon>
        <taxon>Bacillati</taxon>
        <taxon>Actinomycetota</taxon>
        <taxon>Actinomycetes</taxon>
        <taxon>Propionibacteriales</taxon>
        <taxon>Nocardioidaceae</taxon>
        <taxon>Nocardioides</taxon>
    </lineage>
</organism>
<comment type="subcellular location">
    <subcellularLocation>
        <location evidence="1">Cell membrane</location>
        <topology evidence="1">Multi-pass membrane protein</topology>
    </subcellularLocation>
</comment>
<reference evidence="8 9" key="1">
    <citation type="submission" date="2016-10" db="EMBL/GenBank/DDBJ databases">
        <authorList>
            <person name="de Groot N.N."/>
        </authorList>
    </citation>
    <scope>NUCLEOTIDE SEQUENCE [LARGE SCALE GENOMIC DNA]</scope>
    <source>
        <strain evidence="8 9">CGMCC 4.6858</strain>
    </source>
</reference>
<dbReference type="InterPro" id="IPR020846">
    <property type="entry name" value="MFS_dom"/>
</dbReference>
<dbReference type="PANTHER" id="PTHR23517:SF2">
    <property type="entry name" value="MULTIDRUG RESISTANCE PROTEIN MDTH"/>
    <property type="match status" value="1"/>
</dbReference>
<evidence type="ECO:0000256" key="1">
    <source>
        <dbReference type="ARBA" id="ARBA00004651"/>
    </source>
</evidence>
<dbReference type="AlphaFoldDB" id="A0A1G6TFH3"/>
<dbReference type="InterPro" id="IPR011701">
    <property type="entry name" value="MFS"/>
</dbReference>
<keyword evidence="6" id="KW-0472">Membrane</keyword>
<evidence type="ECO:0000256" key="3">
    <source>
        <dbReference type="ARBA" id="ARBA00022475"/>
    </source>
</evidence>
<evidence type="ECO:0000256" key="2">
    <source>
        <dbReference type="ARBA" id="ARBA00022448"/>
    </source>
</evidence>
<accession>A0A1G6TFH3</accession>
<gene>
    <name evidence="8" type="ORF">SAMN05421872_10744</name>
</gene>
<dbReference type="Pfam" id="PF07690">
    <property type="entry name" value="MFS_1"/>
    <property type="match status" value="1"/>
</dbReference>
<keyword evidence="9" id="KW-1185">Reference proteome</keyword>
<evidence type="ECO:0000259" key="7">
    <source>
        <dbReference type="PROSITE" id="PS50850"/>
    </source>
</evidence>
<keyword evidence="2" id="KW-0813">Transport</keyword>
<dbReference type="InterPro" id="IPR036259">
    <property type="entry name" value="MFS_trans_sf"/>
</dbReference>
<feature type="domain" description="Major facilitator superfamily (MFS) profile" evidence="7">
    <location>
        <begin position="14"/>
        <end position="403"/>
    </location>
</feature>
<keyword evidence="4" id="KW-0812">Transmembrane</keyword>
<proteinExistence type="predicted"/>
<name>A0A1G6TFH3_9ACTN</name>
<evidence type="ECO:0000256" key="4">
    <source>
        <dbReference type="ARBA" id="ARBA00022692"/>
    </source>
</evidence>
<keyword evidence="3" id="KW-1003">Cell membrane</keyword>
<dbReference type="GO" id="GO:0005886">
    <property type="term" value="C:plasma membrane"/>
    <property type="evidence" value="ECO:0007669"/>
    <property type="project" value="UniProtKB-SubCell"/>
</dbReference>
<sequence>MPTLLGRFAPPSPLAGRLSLQSVLFAVGEGTFLTGSAVFFTQVVGLSAAQVGLGLTLAGVAAFIAAYPMGRLVDRIGPKRAWAISSLGQSAMFAVWPFIDSFTGYLVMAVVMEVVGALGSTAHGAYTIDVLPPRERVTSRAYMYSALNVGFTLGSLVGGIALAFESITLLELVPLFTAAVFLVNAFFITRLPKAPHDLKTAEERAAKVPGPGPMRNPGWLLSSFFSGVLWTNQVLLHMVIPLWLVEKTDAPWSVLALLFGTNTVMCIFLPLAAARGVRDRTTALRAIRVSTVFFVVSCVITLSTHQSVGWLTIALFFLGHVTLTGAELFLSAASWTFEAELMDPRRRGEYQGSAELSSTLGRVWAPAVYTFLAMNWGATGWLVIAGIITVAAAGLHPATAMARRFLEQHVPADVLAEASASEASAEEEPPPLGPPSATQPGEPGGDVPGAVARPL</sequence>
<dbReference type="Proteomes" id="UP000199034">
    <property type="component" value="Unassembled WGS sequence"/>
</dbReference>
<evidence type="ECO:0000256" key="6">
    <source>
        <dbReference type="ARBA" id="ARBA00023136"/>
    </source>
</evidence>
<evidence type="ECO:0000256" key="5">
    <source>
        <dbReference type="ARBA" id="ARBA00022989"/>
    </source>
</evidence>
<dbReference type="InterPro" id="IPR050171">
    <property type="entry name" value="MFS_Transporters"/>
</dbReference>